<reference evidence="10 11" key="1">
    <citation type="submission" date="2012-11" db="EMBL/GenBank/DDBJ databases">
        <authorList>
            <person name="Linke B."/>
        </authorList>
    </citation>
    <scope>NUCLEOTIDE SEQUENCE [LARGE SCALE GENOMIC DNA]</scope>
    <source>
        <strain evidence="11">CFBP 1232</strain>
        <plasmid evidence="10 11">pEA29</plasmid>
    </source>
</reference>
<dbReference type="Pfam" id="PF01266">
    <property type="entry name" value="DAO"/>
    <property type="match status" value="1"/>
</dbReference>
<sequence>MITAEDTCREGMPDTAPPFSPFLYHGSPHVLRGLRDNIHSFYPVAGKPHIMSRWSVIGDGVTGLCVATLLAERGESLEVITDEHRQPASHWAGGMLAPWCEGESAPPEVVELGQRSAPWWCAHVDGVEHRGTLVVAPPRDAPELTRFARMTHAHQWVEPGTLEPDLAGRFARGLFFAGEAHLDPRSAMQQLRKKLRRAGVNFHGGQPAGRAIDCRGIHAAAQMPGLRAVRGEMLILHSDDLRFSRPVRLLHPRFPCYLVPRAEGHFMLGATMVESHDSSPISARAMMELLSAAYGIHPALAEARIVESGTGLRPALPDNIPDIRHRNGTWYLNGMYRHGFLLAPVMAEKLMQQLTQENLI</sequence>
<evidence type="ECO:0000256" key="2">
    <source>
        <dbReference type="ARBA" id="ARBA00006730"/>
    </source>
</evidence>
<keyword evidence="3" id="KW-0285">Flavoprotein</keyword>
<keyword evidence="5 10" id="KW-0560">Oxidoreductase</keyword>
<dbReference type="Gene3D" id="3.30.9.10">
    <property type="entry name" value="D-Amino Acid Oxidase, subunit A, domain 2"/>
    <property type="match status" value="2"/>
</dbReference>
<gene>
    <name evidence="10" type="primary">thiO</name>
    <name evidence="10" type="ORF">BN437_pEA290016</name>
</gene>
<dbReference type="InterPro" id="IPR036188">
    <property type="entry name" value="FAD/NAD-bd_sf"/>
</dbReference>
<dbReference type="InterPro" id="IPR023209">
    <property type="entry name" value="DAO"/>
</dbReference>
<dbReference type="GO" id="GO:0071949">
    <property type="term" value="F:FAD binding"/>
    <property type="evidence" value="ECO:0007669"/>
    <property type="project" value="InterPro"/>
</dbReference>
<evidence type="ECO:0000256" key="5">
    <source>
        <dbReference type="ARBA" id="ARBA00023002"/>
    </source>
</evidence>
<reference evidence="10 11" key="2">
    <citation type="submission" date="2013-04" db="EMBL/GenBank/DDBJ databases">
        <title>Comparative genomics of 12 strains of Erwinia amylovora identifies a pan-genome with a large conserved core and provides insights into host specificity.</title>
        <authorList>
            <person name="Mann R.A."/>
            <person name="Smits T.H.M."/>
            <person name="Buehlmann A."/>
            <person name="Blom J."/>
            <person name="Goesmann A."/>
            <person name="Frey J.E."/>
            <person name="Plummer K.M."/>
            <person name="Beer S.V."/>
            <person name="Luck J."/>
            <person name="Duffy B."/>
            <person name="Rodoni B."/>
        </authorList>
    </citation>
    <scope>NUCLEOTIDE SEQUENCE [LARGE SCALE GENOMIC DNA]</scope>
    <source>
        <strain evidence="11">CFBP 1232</strain>
        <plasmid evidence="10 11">pEA29</plasmid>
    </source>
</reference>
<evidence type="ECO:0000256" key="1">
    <source>
        <dbReference type="ARBA" id="ARBA00001974"/>
    </source>
</evidence>
<dbReference type="PANTHER" id="PTHR11530">
    <property type="entry name" value="D-AMINO ACID OXIDASE"/>
    <property type="match status" value="1"/>
</dbReference>
<protein>
    <recommendedName>
        <fullName evidence="7">D-amino-acid oxidase</fullName>
        <ecNumber evidence="6">1.4.3.3</ecNumber>
    </recommendedName>
</protein>
<dbReference type="InterPro" id="IPR006076">
    <property type="entry name" value="FAD-dep_OxRdtase"/>
</dbReference>
<proteinExistence type="inferred from homology"/>
<evidence type="ECO:0000313" key="11">
    <source>
        <dbReference type="Proteomes" id="UP000013111"/>
    </source>
</evidence>
<dbReference type="AlphaFoldDB" id="A0A831EVG7"/>
<geneLocation type="plasmid" evidence="10 11">
    <name>pEA29</name>
</geneLocation>
<evidence type="ECO:0000259" key="9">
    <source>
        <dbReference type="Pfam" id="PF01266"/>
    </source>
</evidence>
<evidence type="ECO:0000256" key="7">
    <source>
        <dbReference type="ARBA" id="ARBA00039751"/>
    </source>
</evidence>
<comment type="catalytic activity">
    <reaction evidence="8">
        <text>a D-alpha-amino acid + O2 + H2O = a 2-oxocarboxylate + H2O2 + NH4(+)</text>
        <dbReference type="Rhea" id="RHEA:21816"/>
        <dbReference type="ChEBI" id="CHEBI:15377"/>
        <dbReference type="ChEBI" id="CHEBI:15379"/>
        <dbReference type="ChEBI" id="CHEBI:16240"/>
        <dbReference type="ChEBI" id="CHEBI:28938"/>
        <dbReference type="ChEBI" id="CHEBI:35179"/>
        <dbReference type="ChEBI" id="CHEBI:59871"/>
        <dbReference type="EC" id="1.4.3.3"/>
    </reaction>
    <physiologicalReaction direction="left-to-right" evidence="8">
        <dbReference type="Rhea" id="RHEA:21817"/>
    </physiologicalReaction>
</comment>
<dbReference type="SUPFAM" id="SSF54373">
    <property type="entry name" value="FAD-linked reductases, C-terminal domain"/>
    <property type="match status" value="1"/>
</dbReference>
<dbReference type="PANTHER" id="PTHR11530:SF11">
    <property type="entry name" value="D-ASPARTATE OXIDASE"/>
    <property type="match status" value="1"/>
</dbReference>
<dbReference type="Proteomes" id="UP000013111">
    <property type="component" value="Plasmid pEA29"/>
</dbReference>
<dbReference type="GO" id="GO:0003884">
    <property type="term" value="F:D-amino-acid oxidase activity"/>
    <property type="evidence" value="ECO:0007669"/>
    <property type="project" value="UniProtKB-EC"/>
</dbReference>
<accession>A0A831EVG7</accession>
<evidence type="ECO:0000256" key="3">
    <source>
        <dbReference type="ARBA" id="ARBA00022630"/>
    </source>
</evidence>
<evidence type="ECO:0000256" key="8">
    <source>
        <dbReference type="ARBA" id="ARBA00049547"/>
    </source>
</evidence>
<name>A0A831EVG7_ERWAM</name>
<evidence type="ECO:0000256" key="4">
    <source>
        <dbReference type="ARBA" id="ARBA00022827"/>
    </source>
</evidence>
<keyword evidence="10" id="KW-0614">Plasmid</keyword>
<dbReference type="SUPFAM" id="SSF51971">
    <property type="entry name" value="Nucleotide-binding domain"/>
    <property type="match status" value="1"/>
</dbReference>
<feature type="domain" description="FAD dependent oxidoreductase" evidence="9">
    <location>
        <begin position="56"/>
        <end position="350"/>
    </location>
</feature>
<evidence type="ECO:0000313" key="10">
    <source>
        <dbReference type="EMBL" id="CCO95760.1"/>
    </source>
</evidence>
<dbReference type="Gene3D" id="3.50.50.60">
    <property type="entry name" value="FAD/NAD(P)-binding domain"/>
    <property type="match status" value="2"/>
</dbReference>
<dbReference type="EMBL" id="HF560650">
    <property type="protein sequence ID" value="CCO95760.1"/>
    <property type="molecule type" value="Genomic_DNA"/>
</dbReference>
<dbReference type="GO" id="GO:0046416">
    <property type="term" value="P:D-amino acid metabolic process"/>
    <property type="evidence" value="ECO:0007669"/>
    <property type="project" value="InterPro"/>
</dbReference>
<comment type="cofactor">
    <cofactor evidence="1">
        <name>FAD</name>
        <dbReference type="ChEBI" id="CHEBI:57692"/>
    </cofactor>
</comment>
<organism evidence="10 11">
    <name type="scientific">Erwinia amylovora NBRC 12687 = CFBP 1232</name>
    <dbReference type="NCBI Taxonomy" id="1219359"/>
    <lineage>
        <taxon>Bacteria</taxon>
        <taxon>Pseudomonadati</taxon>
        <taxon>Pseudomonadota</taxon>
        <taxon>Gammaproteobacteria</taxon>
        <taxon>Enterobacterales</taxon>
        <taxon>Erwiniaceae</taxon>
        <taxon>Erwinia</taxon>
    </lineage>
</organism>
<comment type="similarity">
    <text evidence="2">Belongs to the DAMOX/DASOX family.</text>
</comment>
<dbReference type="EC" id="1.4.3.3" evidence="6"/>
<keyword evidence="4" id="KW-0274">FAD</keyword>
<evidence type="ECO:0000256" key="6">
    <source>
        <dbReference type="ARBA" id="ARBA00039101"/>
    </source>
</evidence>